<dbReference type="InterPro" id="IPR041854">
    <property type="entry name" value="BFD-like_2Fe2S-bd_dom_sf"/>
</dbReference>
<sequence length="69" mass="7238">MYICLCNGITDKAIVEAVENGVTTFEALQAQLGVATCCGSCADIAKSFLPGEASPIEQGMPVPQAYELR</sequence>
<dbReference type="GO" id="GO:0046872">
    <property type="term" value="F:metal ion binding"/>
    <property type="evidence" value="ECO:0007669"/>
    <property type="project" value="UniProtKB-KW"/>
</dbReference>
<dbReference type="Proteomes" id="UP000245020">
    <property type="component" value="Unassembled WGS sequence"/>
</dbReference>
<name>A0A2U2AEJ7_9GAMM</name>
<keyword evidence="1" id="KW-0813">Transport</keyword>
<feature type="domain" description="BFD-like [2Fe-2S]-binding" evidence="10">
    <location>
        <begin position="2"/>
        <end position="43"/>
    </location>
</feature>
<evidence type="ECO:0000256" key="4">
    <source>
        <dbReference type="ARBA" id="ARBA00022982"/>
    </source>
</evidence>
<evidence type="ECO:0000313" key="11">
    <source>
        <dbReference type="EMBL" id="PWD80979.1"/>
    </source>
</evidence>
<keyword evidence="4" id="KW-0249">Electron transport</keyword>
<evidence type="ECO:0000256" key="7">
    <source>
        <dbReference type="ARBA" id="ARBA00034078"/>
    </source>
</evidence>
<evidence type="ECO:0000256" key="2">
    <source>
        <dbReference type="ARBA" id="ARBA00022714"/>
    </source>
</evidence>
<keyword evidence="5" id="KW-0408">Iron</keyword>
<dbReference type="AlphaFoldDB" id="A0A2U2AEJ7"/>
<dbReference type="PANTHER" id="PTHR37424:SF1">
    <property type="entry name" value="BACTERIOFERRITIN-ASSOCIATED FERREDOXIN"/>
    <property type="match status" value="1"/>
</dbReference>
<dbReference type="CDD" id="cd19945">
    <property type="entry name" value="Fer2_BFD"/>
    <property type="match status" value="1"/>
</dbReference>
<dbReference type="InterPro" id="IPR052371">
    <property type="entry name" value="BFD-associated_ferredoxin"/>
</dbReference>
<keyword evidence="3" id="KW-0479">Metal-binding</keyword>
<gene>
    <name evidence="11" type="ORF">DC083_07725</name>
</gene>
<organism evidence="11 12">
    <name type="scientific">Ignatzschineria ureiclastica</name>
    <dbReference type="NCBI Taxonomy" id="472582"/>
    <lineage>
        <taxon>Bacteria</taxon>
        <taxon>Pseudomonadati</taxon>
        <taxon>Pseudomonadota</taxon>
        <taxon>Gammaproteobacteria</taxon>
        <taxon>Cardiobacteriales</taxon>
        <taxon>Ignatzschineriaceae</taxon>
        <taxon>Ignatzschineria</taxon>
    </lineage>
</organism>
<keyword evidence="12" id="KW-1185">Reference proteome</keyword>
<dbReference type="InterPro" id="IPR007419">
    <property type="entry name" value="BFD-like_2Fe2S-bd_dom"/>
</dbReference>
<evidence type="ECO:0000256" key="1">
    <source>
        <dbReference type="ARBA" id="ARBA00022448"/>
    </source>
</evidence>
<evidence type="ECO:0000256" key="5">
    <source>
        <dbReference type="ARBA" id="ARBA00023004"/>
    </source>
</evidence>
<dbReference type="PANTHER" id="PTHR37424">
    <property type="entry name" value="BACTERIOFERRITIN-ASSOCIATED FERREDOXIN"/>
    <property type="match status" value="1"/>
</dbReference>
<dbReference type="Gene3D" id="1.10.10.1100">
    <property type="entry name" value="BFD-like [2Fe-2S]-binding domain"/>
    <property type="match status" value="1"/>
</dbReference>
<evidence type="ECO:0000256" key="6">
    <source>
        <dbReference type="ARBA" id="ARBA00023014"/>
    </source>
</evidence>
<evidence type="ECO:0000313" key="12">
    <source>
        <dbReference type="Proteomes" id="UP000245020"/>
    </source>
</evidence>
<dbReference type="EMBL" id="QEWQ01000004">
    <property type="protein sequence ID" value="PWD80979.1"/>
    <property type="molecule type" value="Genomic_DNA"/>
</dbReference>
<comment type="caution">
    <text evidence="11">The sequence shown here is derived from an EMBL/GenBank/DDBJ whole genome shotgun (WGS) entry which is preliminary data.</text>
</comment>
<reference evidence="12" key="1">
    <citation type="submission" date="2018-05" db="EMBL/GenBank/DDBJ databases">
        <title>Ignatzschineria dubaiensis sp. nov., isolated from necrotic foot tissues of dromedaries (Camelus dromedarius) and associated maggots in Dubai, United Arab Emirates.</title>
        <authorList>
            <person name="Tsang C.C."/>
            <person name="Tang J.Y.M."/>
            <person name="Fong J.Y.H."/>
            <person name="Kinne J."/>
            <person name="Lee H.H."/>
            <person name="Joseph M."/>
            <person name="Jose S."/>
            <person name="Schuster R.K."/>
            <person name="Tang Y."/>
            <person name="Sivakumar S."/>
            <person name="Chen J.H.K."/>
            <person name="Teng J.L.L."/>
            <person name="Lau S.K.P."/>
            <person name="Wernery U."/>
            <person name="Woo P.C.Y."/>
        </authorList>
    </citation>
    <scope>NUCLEOTIDE SEQUENCE [LARGE SCALE GENOMIC DNA]</scope>
    <source>
        <strain evidence="12">KCTC 22644</strain>
    </source>
</reference>
<evidence type="ECO:0000259" key="10">
    <source>
        <dbReference type="Pfam" id="PF04324"/>
    </source>
</evidence>
<evidence type="ECO:0000256" key="9">
    <source>
        <dbReference type="ARBA" id="ARBA00046332"/>
    </source>
</evidence>
<keyword evidence="2" id="KW-0001">2Fe-2S</keyword>
<dbReference type="RefSeq" id="WP_109189628.1">
    <property type="nucleotide sequence ID" value="NZ_BMYA01000002.1"/>
</dbReference>
<dbReference type="OrthoDB" id="9815350at2"/>
<keyword evidence="6" id="KW-0411">Iron-sulfur</keyword>
<proteinExistence type="inferred from homology"/>
<protein>
    <recommendedName>
        <fullName evidence="8">Bacterioferritin-associated ferredoxin</fullName>
    </recommendedName>
</protein>
<dbReference type="GO" id="GO:0051537">
    <property type="term" value="F:2 iron, 2 sulfur cluster binding"/>
    <property type="evidence" value="ECO:0007669"/>
    <property type="project" value="UniProtKB-KW"/>
</dbReference>
<dbReference type="Pfam" id="PF04324">
    <property type="entry name" value="Fer2_BFD"/>
    <property type="match status" value="1"/>
</dbReference>
<accession>A0A2U2AEJ7</accession>
<evidence type="ECO:0000256" key="3">
    <source>
        <dbReference type="ARBA" id="ARBA00022723"/>
    </source>
</evidence>
<comment type="cofactor">
    <cofactor evidence="7">
        <name>[2Fe-2S] cluster</name>
        <dbReference type="ChEBI" id="CHEBI:190135"/>
    </cofactor>
</comment>
<evidence type="ECO:0000256" key="8">
    <source>
        <dbReference type="ARBA" id="ARBA00039386"/>
    </source>
</evidence>
<comment type="similarity">
    <text evidence="9">Belongs to the Bfd family.</text>
</comment>